<feature type="signal peptide" evidence="1">
    <location>
        <begin position="1"/>
        <end position="25"/>
    </location>
</feature>
<dbReference type="Proteomes" id="UP000324767">
    <property type="component" value="Unassembled WGS sequence"/>
</dbReference>
<evidence type="ECO:0000313" key="3">
    <source>
        <dbReference type="Proteomes" id="UP000324767"/>
    </source>
</evidence>
<evidence type="ECO:0000256" key="1">
    <source>
        <dbReference type="SAM" id="SignalP"/>
    </source>
</evidence>
<sequence length="189" mass="19975">MVLTTWAPALAIPLASLLLEATVTALPLEIAKGIDVSNFGLNRRQEPGLRAEDEDPAQIAAGGTNELRKTGNNNTAVKSYFISYARLRYQGCIDFLSTWSGKPLDRASTTSLPSASATETNVMTGWQSASATEINVMTGWRSATATEAAVTCYHVADPENTCAAIADGPGWCECETGLATYAVMPSPAI</sequence>
<evidence type="ECO:0000313" key="2">
    <source>
        <dbReference type="EMBL" id="KAA6411796.1"/>
    </source>
</evidence>
<accession>A0A5M8PSW8</accession>
<dbReference type="EMBL" id="VXIT01000006">
    <property type="protein sequence ID" value="KAA6411796.1"/>
    <property type="molecule type" value="Genomic_DNA"/>
</dbReference>
<dbReference type="AlphaFoldDB" id="A0A5M8PSW8"/>
<reference evidence="2 3" key="1">
    <citation type="submission" date="2019-09" db="EMBL/GenBank/DDBJ databases">
        <title>The hologenome of the rock-dwelling lichen Lasallia pustulata.</title>
        <authorList>
            <person name="Greshake Tzovaras B."/>
            <person name="Segers F."/>
            <person name="Bicker A."/>
            <person name="Dal Grande F."/>
            <person name="Otte J."/>
            <person name="Hankeln T."/>
            <person name="Schmitt I."/>
            <person name="Ebersberger I."/>
        </authorList>
    </citation>
    <scope>NUCLEOTIDE SEQUENCE [LARGE SCALE GENOMIC DNA]</scope>
    <source>
        <strain evidence="2">A1-1</strain>
    </source>
</reference>
<protein>
    <submittedName>
        <fullName evidence="2">Uncharacterized protein</fullName>
    </submittedName>
</protein>
<comment type="caution">
    <text evidence="2">The sequence shown here is derived from an EMBL/GenBank/DDBJ whole genome shotgun (WGS) entry which is preliminary data.</text>
</comment>
<gene>
    <name evidence="2" type="ORF">FRX48_03946</name>
</gene>
<name>A0A5M8PSW8_9LECA</name>
<dbReference type="OrthoDB" id="5356325at2759"/>
<organism evidence="2 3">
    <name type="scientific">Lasallia pustulata</name>
    <dbReference type="NCBI Taxonomy" id="136370"/>
    <lineage>
        <taxon>Eukaryota</taxon>
        <taxon>Fungi</taxon>
        <taxon>Dikarya</taxon>
        <taxon>Ascomycota</taxon>
        <taxon>Pezizomycotina</taxon>
        <taxon>Lecanoromycetes</taxon>
        <taxon>OSLEUM clade</taxon>
        <taxon>Umbilicariomycetidae</taxon>
        <taxon>Umbilicariales</taxon>
        <taxon>Umbilicariaceae</taxon>
        <taxon>Lasallia</taxon>
    </lineage>
</organism>
<proteinExistence type="predicted"/>
<feature type="chain" id="PRO_5024465298" evidence="1">
    <location>
        <begin position="26"/>
        <end position="189"/>
    </location>
</feature>
<keyword evidence="1" id="KW-0732">Signal</keyword>